<dbReference type="InterPro" id="IPR050699">
    <property type="entry name" value="RNA-DNA_Helicase"/>
</dbReference>
<name>A0A443ST26_9ACAR</name>
<reference evidence="7 8" key="1">
    <citation type="journal article" date="2018" name="Gigascience">
        <title>Genomes of trombidid mites reveal novel predicted allergens and laterally-transferred genes associated with secondary metabolism.</title>
        <authorList>
            <person name="Dong X."/>
            <person name="Chaisiri K."/>
            <person name="Xia D."/>
            <person name="Armstrong S.D."/>
            <person name="Fang Y."/>
            <person name="Donnelly M.J."/>
            <person name="Kadowaki T."/>
            <person name="McGarry J.W."/>
            <person name="Darby A.C."/>
            <person name="Makepeace B.L."/>
        </authorList>
    </citation>
    <scope>NUCLEOTIDE SEQUENCE [LARGE SCALE GENOMIC DNA]</scope>
    <source>
        <strain evidence="7">UoL-UT</strain>
    </source>
</reference>
<evidence type="ECO:0000256" key="2">
    <source>
        <dbReference type="ARBA" id="ARBA00022801"/>
    </source>
</evidence>
<evidence type="ECO:0000256" key="3">
    <source>
        <dbReference type="ARBA" id="ARBA00022806"/>
    </source>
</evidence>
<evidence type="ECO:0000313" key="8">
    <source>
        <dbReference type="Proteomes" id="UP000288716"/>
    </source>
</evidence>
<dbReference type="OrthoDB" id="64767at2759"/>
<dbReference type="InterPro" id="IPR012961">
    <property type="entry name" value="Ski2/MTR4_C"/>
</dbReference>
<dbReference type="PANTHER" id="PTHR12131">
    <property type="entry name" value="ATP-DEPENDENT RNA AND DNA HELICASE"/>
    <property type="match status" value="1"/>
</dbReference>
<dbReference type="Pfam" id="PF08148">
    <property type="entry name" value="DSHCT"/>
    <property type="match status" value="1"/>
</dbReference>
<organism evidence="7 8">
    <name type="scientific">Leptotrombidium deliense</name>
    <dbReference type="NCBI Taxonomy" id="299467"/>
    <lineage>
        <taxon>Eukaryota</taxon>
        <taxon>Metazoa</taxon>
        <taxon>Ecdysozoa</taxon>
        <taxon>Arthropoda</taxon>
        <taxon>Chelicerata</taxon>
        <taxon>Arachnida</taxon>
        <taxon>Acari</taxon>
        <taxon>Acariformes</taxon>
        <taxon>Trombidiformes</taxon>
        <taxon>Prostigmata</taxon>
        <taxon>Anystina</taxon>
        <taxon>Parasitengona</taxon>
        <taxon>Trombiculoidea</taxon>
        <taxon>Trombiculidae</taxon>
        <taxon>Leptotrombidium</taxon>
    </lineage>
</organism>
<dbReference type="GO" id="GO:0016787">
    <property type="term" value="F:hydrolase activity"/>
    <property type="evidence" value="ECO:0007669"/>
    <property type="project" value="UniProtKB-KW"/>
</dbReference>
<evidence type="ECO:0000256" key="1">
    <source>
        <dbReference type="ARBA" id="ARBA00022741"/>
    </source>
</evidence>
<evidence type="ECO:0000259" key="6">
    <source>
        <dbReference type="SMART" id="SM01142"/>
    </source>
</evidence>
<keyword evidence="8" id="KW-1185">Reference proteome</keyword>
<evidence type="ECO:0000313" key="7">
    <source>
        <dbReference type="EMBL" id="RWS30675.1"/>
    </source>
</evidence>
<dbReference type="GO" id="GO:0003724">
    <property type="term" value="F:RNA helicase activity"/>
    <property type="evidence" value="ECO:0007669"/>
    <property type="project" value="UniProtKB-EC"/>
</dbReference>
<dbReference type="STRING" id="299467.A0A443ST26"/>
<dbReference type="Gene3D" id="1.10.3380.30">
    <property type="match status" value="1"/>
</dbReference>
<keyword evidence="2" id="KW-0378">Hydrolase</keyword>
<feature type="domain" description="ATP-dependent RNA helicase Ski2/MTR4 C-terminal" evidence="6">
    <location>
        <begin position="2"/>
        <end position="121"/>
    </location>
</feature>
<proteinExistence type="predicted"/>
<dbReference type="SMART" id="SM01142">
    <property type="entry name" value="DSHCT"/>
    <property type="match status" value="1"/>
</dbReference>
<keyword evidence="1" id="KW-0547">Nucleotide-binding</keyword>
<evidence type="ECO:0000256" key="4">
    <source>
        <dbReference type="ARBA" id="ARBA00022840"/>
    </source>
</evidence>
<dbReference type="VEuPathDB" id="VectorBase:LDEU001365"/>
<comment type="catalytic activity">
    <reaction evidence="5">
        <text>ATP + H2O = ADP + phosphate + H(+)</text>
        <dbReference type="Rhea" id="RHEA:13065"/>
        <dbReference type="ChEBI" id="CHEBI:15377"/>
        <dbReference type="ChEBI" id="CHEBI:15378"/>
        <dbReference type="ChEBI" id="CHEBI:30616"/>
        <dbReference type="ChEBI" id="CHEBI:43474"/>
        <dbReference type="ChEBI" id="CHEBI:456216"/>
        <dbReference type="EC" id="3.6.4.13"/>
    </reaction>
</comment>
<gene>
    <name evidence="7" type="ORF">B4U80_02868</name>
</gene>
<dbReference type="GO" id="GO:0070478">
    <property type="term" value="P:nuclear-transcribed mRNA catabolic process, 3'-5' exonucleolytic nonsense-mediated decay"/>
    <property type="evidence" value="ECO:0007669"/>
    <property type="project" value="TreeGrafter"/>
</dbReference>
<protein>
    <submittedName>
        <fullName evidence="7">Helicase SKI2W-like protein</fullName>
    </submittedName>
</protein>
<sequence length="139" mass="15770">MDLSDTLNQKIDQIKKIAESIANDQNECGLRTIVKDFVSELKFGLTEVVLKWANGVSFAEVMQFTLVPEGLIVRCVQRLDELLRHVAEAAKLFGDDRLVKKFEEASRCIRRDIVFAASLYIENDSFEIDSSNHDSDSDE</sequence>
<comment type="caution">
    <text evidence="7">The sequence shown here is derived from an EMBL/GenBank/DDBJ whole genome shotgun (WGS) entry which is preliminary data.</text>
</comment>
<dbReference type="GO" id="GO:0005524">
    <property type="term" value="F:ATP binding"/>
    <property type="evidence" value="ECO:0007669"/>
    <property type="project" value="UniProtKB-KW"/>
</dbReference>
<keyword evidence="3 7" id="KW-0347">Helicase</keyword>
<accession>A0A443ST26</accession>
<dbReference type="GO" id="GO:0055087">
    <property type="term" value="C:Ski complex"/>
    <property type="evidence" value="ECO:0007669"/>
    <property type="project" value="TreeGrafter"/>
</dbReference>
<keyword evidence="4" id="KW-0067">ATP-binding</keyword>
<dbReference type="PANTHER" id="PTHR12131:SF1">
    <property type="entry name" value="ATP-DEPENDENT RNA HELICASE SUPV3L1, MITOCHONDRIAL-RELATED"/>
    <property type="match status" value="1"/>
</dbReference>
<dbReference type="AlphaFoldDB" id="A0A443ST26"/>
<dbReference type="EMBL" id="NCKV01000422">
    <property type="protein sequence ID" value="RWS30675.1"/>
    <property type="molecule type" value="Genomic_DNA"/>
</dbReference>
<evidence type="ECO:0000256" key="5">
    <source>
        <dbReference type="ARBA" id="ARBA00047984"/>
    </source>
</evidence>
<dbReference type="Proteomes" id="UP000288716">
    <property type="component" value="Unassembled WGS sequence"/>
</dbReference>